<accession>A0A562IWB3</accession>
<evidence type="ECO:0000313" key="5">
    <source>
        <dbReference type="EMBL" id="TWH75120.1"/>
    </source>
</evidence>
<feature type="region of interest" description="Disordered" evidence="3">
    <location>
        <begin position="199"/>
        <end position="219"/>
    </location>
</feature>
<dbReference type="SUPFAM" id="SSF48498">
    <property type="entry name" value="Tetracyclin repressor-like, C-terminal domain"/>
    <property type="match status" value="1"/>
</dbReference>
<keyword evidence="6" id="KW-1185">Reference proteome</keyword>
<comment type="caution">
    <text evidence="5">The sequence shown here is derived from an EMBL/GenBank/DDBJ whole genome shotgun (WGS) entry which is preliminary data.</text>
</comment>
<evidence type="ECO:0000256" key="2">
    <source>
        <dbReference type="ARBA" id="ARBA00023163"/>
    </source>
</evidence>
<evidence type="ECO:0000259" key="4">
    <source>
        <dbReference type="Pfam" id="PF13305"/>
    </source>
</evidence>
<proteinExistence type="predicted"/>
<keyword evidence="2" id="KW-0804">Transcription</keyword>
<evidence type="ECO:0000313" key="6">
    <source>
        <dbReference type="Proteomes" id="UP000321490"/>
    </source>
</evidence>
<gene>
    <name evidence="5" type="ORF">JD78_03671</name>
</gene>
<dbReference type="AlphaFoldDB" id="A0A562IWB3"/>
<feature type="domain" description="HTH-type transcriptional regulator MT1864/Rv1816-like C-terminal" evidence="4">
    <location>
        <begin position="89"/>
        <end position="178"/>
    </location>
</feature>
<dbReference type="InterPro" id="IPR025996">
    <property type="entry name" value="MT1864/Rv1816-like_C"/>
</dbReference>
<sequence length="219" mass="23521">MACTVQSVARPKDPAVRTLLIERAAAMLRAREPITLRSLVAGTGVSTMAVYTHFDGMDGLWQALRQEGFTRLGARFATVATTADPVRDLTALCAAYLDHALTHPDLYRVMFDASVDLEDLPAADATLEELVRAARRGRDAGRFGADVAPLDLAIQSWAIGHGLVSLVATGPLPRETLDHGPLLLCALFTASGDDAERARASVQRGWHRPAPDDDDARPA</sequence>
<dbReference type="Pfam" id="PF13305">
    <property type="entry name" value="TetR_C_33"/>
    <property type="match status" value="1"/>
</dbReference>
<dbReference type="InterPro" id="IPR009057">
    <property type="entry name" value="Homeodomain-like_sf"/>
</dbReference>
<dbReference type="InterPro" id="IPR036271">
    <property type="entry name" value="Tet_transcr_reg_TetR-rel_C_sf"/>
</dbReference>
<protein>
    <submittedName>
        <fullName evidence="5">TetR family transcriptional regulator</fullName>
    </submittedName>
</protein>
<reference evidence="5 6" key="1">
    <citation type="submission" date="2019-07" db="EMBL/GenBank/DDBJ databases">
        <title>R&amp;d 2014.</title>
        <authorList>
            <person name="Klenk H.-P."/>
        </authorList>
    </citation>
    <scope>NUCLEOTIDE SEQUENCE [LARGE SCALE GENOMIC DNA]</scope>
    <source>
        <strain evidence="5 6">DSM 45764</strain>
    </source>
</reference>
<dbReference type="SUPFAM" id="SSF46689">
    <property type="entry name" value="Homeodomain-like"/>
    <property type="match status" value="1"/>
</dbReference>
<dbReference type="EMBL" id="VLKF01000001">
    <property type="protein sequence ID" value="TWH75120.1"/>
    <property type="molecule type" value="Genomic_DNA"/>
</dbReference>
<evidence type="ECO:0000256" key="3">
    <source>
        <dbReference type="SAM" id="MobiDB-lite"/>
    </source>
</evidence>
<dbReference type="Gene3D" id="1.10.357.10">
    <property type="entry name" value="Tetracycline Repressor, domain 2"/>
    <property type="match status" value="1"/>
</dbReference>
<keyword evidence="1" id="KW-0805">Transcription regulation</keyword>
<dbReference type="Proteomes" id="UP000321490">
    <property type="component" value="Unassembled WGS sequence"/>
</dbReference>
<organism evidence="5 6">
    <name type="scientific">Modestobacter roseus</name>
    <dbReference type="NCBI Taxonomy" id="1181884"/>
    <lineage>
        <taxon>Bacteria</taxon>
        <taxon>Bacillati</taxon>
        <taxon>Actinomycetota</taxon>
        <taxon>Actinomycetes</taxon>
        <taxon>Geodermatophilales</taxon>
        <taxon>Geodermatophilaceae</taxon>
        <taxon>Modestobacter</taxon>
    </lineage>
</organism>
<evidence type="ECO:0000256" key="1">
    <source>
        <dbReference type="ARBA" id="ARBA00023015"/>
    </source>
</evidence>
<name>A0A562IWB3_9ACTN</name>